<feature type="transmembrane region" description="Helical" evidence="1">
    <location>
        <begin position="12"/>
        <end position="32"/>
    </location>
</feature>
<keyword evidence="1" id="KW-1133">Transmembrane helix</keyword>
<dbReference type="EMBL" id="BARS01049642">
    <property type="protein sequence ID" value="GAG35204.1"/>
    <property type="molecule type" value="Genomic_DNA"/>
</dbReference>
<dbReference type="Gene3D" id="3.40.50.300">
    <property type="entry name" value="P-loop containing nucleotide triphosphate hydrolases"/>
    <property type="match status" value="1"/>
</dbReference>
<organism evidence="2">
    <name type="scientific">marine sediment metagenome</name>
    <dbReference type="NCBI Taxonomy" id="412755"/>
    <lineage>
        <taxon>unclassified sequences</taxon>
        <taxon>metagenomes</taxon>
        <taxon>ecological metagenomes</taxon>
    </lineage>
</organism>
<dbReference type="SUPFAM" id="SSF52540">
    <property type="entry name" value="P-loop containing nucleoside triphosphate hydrolases"/>
    <property type="match status" value="1"/>
</dbReference>
<dbReference type="InterPro" id="IPR027417">
    <property type="entry name" value="P-loop_NTPase"/>
</dbReference>
<protein>
    <recommendedName>
        <fullName evidence="3">Dethiobiotin synthase</fullName>
    </recommendedName>
</protein>
<dbReference type="AlphaFoldDB" id="X0WW44"/>
<evidence type="ECO:0000256" key="1">
    <source>
        <dbReference type="SAM" id="Phobius"/>
    </source>
</evidence>
<proteinExistence type="predicted"/>
<feature type="non-terminal residue" evidence="2">
    <location>
        <position position="1"/>
    </location>
</feature>
<dbReference type="Pfam" id="PF13500">
    <property type="entry name" value="AAA_26"/>
    <property type="match status" value="1"/>
</dbReference>
<accession>X0WW44</accession>
<dbReference type="CDD" id="cd03109">
    <property type="entry name" value="DTBS"/>
    <property type="match status" value="1"/>
</dbReference>
<gene>
    <name evidence="2" type="ORF">S01H1_74228</name>
</gene>
<keyword evidence="1" id="KW-0812">Transmembrane</keyword>
<sequence length="97" mass="10099">RTVLDLMSVLRIPAILVAGSYVGTISHTLSALEVMARRNLDIAAVVVSESEGSAASLEETVATVERFADAIDVVEIPRLAPGVDDHAAFARVAGLIG</sequence>
<name>X0WW44_9ZZZZ</name>
<evidence type="ECO:0000313" key="2">
    <source>
        <dbReference type="EMBL" id="GAG35204.1"/>
    </source>
</evidence>
<comment type="caution">
    <text evidence="2">The sequence shown here is derived from an EMBL/GenBank/DDBJ whole genome shotgun (WGS) entry which is preliminary data.</text>
</comment>
<reference evidence="2" key="1">
    <citation type="journal article" date="2014" name="Front. Microbiol.">
        <title>High frequency of phylogenetically diverse reductive dehalogenase-homologous genes in deep subseafloor sedimentary metagenomes.</title>
        <authorList>
            <person name="Kawai M."/>
            <person name="Futagami T."/>
            <person name="Toyoda A."/>
            <person name="Takaki Y."/>
            <person name="Nishi S."/>
            <person name="Hori S."/>
            <person name="Arai W."/>
            <person name="Tsubouchi T."/>
            <person name="Morono Y."/>
            <person name="Uchiyama I."/>
            <person name="Ito T."/>
            <person name="Fujiyama A."/>
            <person name="Inagaki F."/>
            <person name="Takami H."/>
        </authorList>
    </citation>
    <scope>NUCLEOTIDE SEQUENCE</scope>
    <source>
        <strain evidence="2">Expedition CK06-06</strain>
    </source>
</reference>
<evidence type="ECO:0008006" key="3">
    <source>
        <dbReference type="Google" id="ProtNLM"/>
    </source>
</evidence>
<keyword evidence="1" id="KW-0472">Membrane</keyword>